<protein>
    <submittedName>
        <fullName evidence="1">Uncharacterized protein</fullName>
    </submittedName>
</protein>
<dbReference type="EMBL" id="REGN01006854">
    <property type="protein sequence ID" value="RNA08121.1"/>
    <property type="molecule type" value="Genomic_DNA"/>
</dbReference>
<dbReference type="AlphaFoldDB" id="A0A3M7QAY3"/>
<evidence type="ECO:0000313" key="1">
    <source>
        <dbReference type="EMBL" id="RNA08121.1"/>
    </source>
</evidence>
<keyword evidence="2" id="KW-1185">Reference proteome</keyword>
<gene>
    <name evidence="1" type="ORF">BpHYR1_013577</name>
</gene>
<sequence length="112" mass="13513">MNVFNVTLYIKRLLTNKSYFYRIIMHINLKSIDLFLQAYNNISDNLYCAKLSRSVCCHAHYDKNLKTKKKYKIKKLIFNIINSNKELISRAKITMSKINFFKLKYEIWFSLE</sequence>
<reference evidence="1 2" key="1">
    <citation type="journal article" date="2018" name="Sci. Rep.">
        <title>Genomic signatures of local adaptation to the degree of environmental predictability in rotifers.</title>
        <authorList>
            <person name="Franch-Gras L."/>
            <person name="Hahn C."/>
            <person name="Garcia-Roger E.M."/>
            <person name="Carmona M.J."/>
            <person name="Serra M."/>
            <person name="Gomez A."/>
        </authorList>
    </citation>
    <scope>NUCLEOTIDE SEQUENCE [LARGE SCALE GENOMIC DNA]</scope>
    <source>
        <strain evidence="1">HYR1</strain>
    </source>
</reference>
<evidence type="ECO:0000313" key="2">
    <source>
        <dbReference type="Proteomes" id="UP000276133"/>
    </source>
</evidence>
<accession>A0A3M7QAY3</accession>
<name>A0A3M7QAY3_BRAPC</name>
<dbReference type="Proteomes" id="UP000276133">
    <property type="component" value="Unassembled WGS sequence"/>
</dbReference>
<organism evidence="1 2">
    <name type="scientific">Brachionus plicatilis</name>
    <name type="common">Marine rotifer</name>
    <name type="synonym">Brachionus muelleri</name>
    <dbReference type="NCBI Taxonomy" id="10195"/>
    <lineage>
        <taxon>Eukaryota</taxon>
        <taxon>Metazoa</taxon>
        <taxon>Spiralia</taxon>
        <taxon>Gnathifera</taxon>
        <taxon>Rotifera</taxon>
        <taxon>Eurotatoria</taxon>
        <taxon>Monogononta</taxon>
        <taxon>Pseudotrocha</taxon>
        <taxon>Ploima</taxon>
        <taxon>Brachionidae</taxon>
        <taxon>Brachionus</taxon>
    </lineage>
</organism>
<comment type="caution">
    <text evidence="1">The sequence shown here is derived from an EMBL/GenBank/DDBJ whole genome shotgun (WGS) entry which is preliminary data.</text>
</comment>
<proteinExistence type="predicted"/>